<protein>
    <submittedName>
        <fullName evidence="2">GyrI-like domain-containing protein</fullName>
    </submittedName>
</protein>
<dbReference type="SMART" id="SM00871">
    <property type="entry name" value="AraC_E_bind"/>
    <property type="match status" value="1"/>
</dbReference>
<evidence type="ECO:0000313" key="2">
    <source>
        <dbReference type="EMBL" id="MDD0993979.1"/>
    </source>
</evidence>
<evidence type="ECO:0000259" key="1">
    <source>
        <dbReference type="SMART" id="SM00871"/>
    </source>
</evidence>
<dbReference type="Pfam" id="PF06445">
    <property type="entry name" value="GyrI-like"/>
    <property type="match status" value="1"/>
</dbReference>
<comment type="caution">
    <text evidence="2">The sequence shown here is derived from an EMBL/GenBank/DDBJ whole genome shotgun (WGS) entry which is preliminary data.</text>
</comment>
<dbReference type="PANTHER" id="PTHR36444:SF3">
    <property type="entry name" value="TRANSCRIPTIONAL ACTIVATOR, PUTATIVE-RELATED"/>
    <property type="match status" value="1"/>
</dbReference>
<reference evidence="2 3" key="1">
    <citation type="submission" date="2022-05" db="EMBL/GenBank/DDBJ databases">
        <title>Novel Pseudomonas spp. Isolated from a Rainbow Trout Aquaculture Facility.</title>
        <authorList>
            <person name="Testerman T."/>
            <person name="Graf J."/>
        </authorList>
    </citation>
    <scope>NUCLEOTIDE SEQUENCE [LARGE SCALE GENOMIC DNA]</scope>
    <source>
        <strain evidence="2 3">ID681</strain>
    </source>
</reference>
<dbReference type="InterPro" id="IPR011256">
    <property type="entry name" value="Reg_factor_effector_dom_sf"/>
</dbReference>
<dbReference type="Proteomes" id="UP001148203">
    <property type="component" value="Unassembled WGS sequence"/>
</dbReference>
<proteinExistence type="predicted"/>
<dbReference type="InterPro" id="IPR010499">
    <property type="entry name" value="AraC_E-bd"/>
</dbReference>
<dbReference type="Gene3D" id="3.20.80.10">
    <property type="entry name" value="Regulatory factor, effector binding domain"/>
    <property type="match status" value="1"/>
</dbReference>
<sequence length="164" mass="18432">MVTQKDMDVRFAPARIISSPGFTIGGLGQRYSQQSNQSIPELWLRFAEHVGKVPGQIGGETYGLCCNPDGNGGFEYIAGVEVRSISLLPKDFRYYTLAPQRYAVFEHQGDVRKIGHTFEKIWKQWLPASGEEAADAPEFERYGADFDPDCRDAMVEIWLPLKPS</sequence>
<keyword evidence="3" id="KW-1185">Reference proteome</keyword>
<dbReference type="SUPFAM" id="SSF55136">
    <property type="entry name" value="Probable bacterial effector-binding domain"/>
    <property type="match status" value="1"/>
</dbReference>
<dbReference type="InterPro" id="IPR029442">
    <property type="entry name" value="GyrI-like"/>
</dbReference>
<name>A0ABT5P0Z6_9PSED</name>
<accession>A0ABT5P0Z6</accession>
<gene>
    <name evidence="2" type="ORF">M5G11_26010</name>
</gene>
<dbReference type="InterPro" id="IPR053182">
    <property type="entry name" value="YobU-like_regulator"/>
</dbReference>
<evidence type="ECO:0000313" key="3">
    <source>
        <dbReference type="Proteomes" id="UP001148203"/>
    </source>
</evidence>
<dbReference type="EMBL" id="JAMDGY010000117">
    <property type="protein sequence ID" value="MDD0993979.1"/>
    <property type="molecule type" value="Genomic_DNA"/>
</dbReference>
<dbReference type="PANTHER" id="PTHR36444">
    <property type="entry name" value="TRANSCRIPTIONAL REGULATOR PROTEIN YOBU-RELATED"/>
    <property type="match status" value="1"/>
</dbReference>
<organism evidence="2 3">
    <name type="scientific">Pseudomonas fontis</name>
    <dbReference type="NCBI Taxonomy" id="2942633"/>
    <lineage>
        <taxon>Bacteria</taxon>
        <taxon>Pseudomonadati</taxon>
        <taxon>Pseudomonadota</taxon>
        <taxon>Gammaproteobacteria</taxon>
        <taxon>Pseudomonadales</taxon>
        <taxon>Pseudomonadaceae</taxon>
        <taxon>Pseudomonas</taxon>
    </lineage>
</organism>
<feature type="domain" description="AraC effector-binding" evidence="1">
    <location>
        <begin position="12"/>
        <end position="162"/>
    </location>
</feature>